<proteinExistence type="predicted"/>
<dbReference type="GO" id="GO:0005524">
    <property type="term" value="F:ATP binding"/>
    <property type="evidence" value="ECO:0007669"/>
    <property type="project" value="UniProtKB-UniRule"/>
</dbReference>
<evidence type="ECO:0000256" key="1">
    <source>
        <dbReference type="ARBA" id="ARBA00004479"/>
    </source>
</evidence>
<dbReference type="GO" id="GO:0004674">
    <property type="term" value="F:protein serine/threonine kinase activity"/>
    <property type="evidence" value="ECO:0007669"/>
    <property type="project" value="UniProtKB-KW"/>
</dbReference>
<dbReference type="PROSITE" id="PS00107">
    <property type="entry name" value="PROTEIN_KINASE_ATP"/>
    <property type="match status" value="1"/>
</dbReference>
<dbReference type="FunFam" id="2.10.25.10:FF:000038">
    <property type="entry name" value="Fibrillin 2"/>
    <property type="match status" value="1"/>
</dbReference>
<dbReference type="OrthoDB" id="4062651at2759"/>
<feature type="transmembrane region" description="Helical" evidence="20">
    <location>
        <begin position="330"/>
        <end position="352"/>
    </location>
</feature>
<evidence type="ECO:0000256" key="9">
    <source>
        <dbReference type="ARBA" id="ARBA00022741"/>
    </source>
</evidence>
<dbReference type="InterPro" id="IPR000742">
    <property type="entry name" value="EGF"/>
</dbReference>
<evidence type="ECO:0000259" key="23">
    <source>
        <dbReference type="PROSITE" id="PS50026"/>
    </source>
</evidence>
<dbReference type="KEGG" id="egu:105050590"/>
<dbReference type="PANTHER" id="PTHR27005">
    <property type="entry name" value="WALL-ASSOCIATED RECEPTOR KINASE-LIKE 21"/>
    <property type="match status" value="1"/>
</dbReference>
<feature type="chain" id="PRO_5026689877" evidence="21">
    <location>
        <begin position="25"/>
        <end position="699"/>
    </location>
</feature>
<feature type="domain" description="EGF-like" evidence="23">
    <location>
        <begin position="277"/>
        <end position="316"/>
    </location>
</feature>
<evidence type="ECO:0000256" key="7">
    <source>
        <dbReference type="ARBA" id="ARBA00022729"/>
    </source>
</evidence>
<dbReference type="SUPFAM" id="SSF56112">
    <property type="entry name" value="Protein kinase-like (PK-like)"/>
    <property type="match status" value="1"/>
</dbReference>
<dbReference type="Gene3D" id="3.30.200.20">
    <property type="entry name" value="Phosphorylase Kinase, domain 1"/>
    <property type="match status" value="1"/>
</dbReference>
<feature type="domain" description="Protein kinase" evidence="22">
    <location>
        <begin position="401"/>
        <end position="673"/>
    </location>
</feature>
<keyword evidence="24" id="KW-1185">Reference proteome</keyword>
<evidence type="ECO:0000256" key="13">
    <source>
        <dbReference type="ARBA" id="ARBA00023136"/>
    </source>
</evidence>
<dbReference type="Pfam" id="PF13947">
    <property type="entry name" value="GUB_WAK_bind"/>
    <property type="match status" value="1"/>
</dbReference>
<reference evidence="25" key="1">
    <citation type="submission" date="2025-08" db="UniProtKB">
        <authorList>
            <consortium name="RefSeq"/>
        </authorList>
    </citation>
    <scope>IDENTIFICATION</scope>
</reference>
<dbReference type="GO" id="GO:0005886">
    <property type="term" value="C:plasma membrane"/>
    <property type="evidence" value="ECO:0007669"/>
    <property type="project" value="TreeGrafter"/>
</dbReference>
<dbReference type="AlphaFoldDB" id="A0A6I9RLR7"/>
<dbReference type="GeneID" id="105050590"/>
<dbReference type="GO" id="GO:0005509">
    <property type="term" value="F:calcium ion binding"/>
    <property type="evidence" value="ECO:0007669"/>
    <property type="project" value="InterPro"/>
</dbReference>
<sequence>MGSHPLANLPCLLFLLLLPSSSHPTHDCPQRCGGIDIPFPFGIGPNCSLPGFQVSCGHQSQTPLPYLADTQLRILSISISNGEIRVDSAPFIATDCSNGRHALATISLPFDGPFTISGASNRFVAIGCDTVAVVADGGTFTSGCVSLCSTRESILSPGGACSGVGCCEAAMPRGRRYLSMGAGNMFGYVNVSTFDNCSYSFVVERGGYEFREEDLREFPRRASIAMRLEWAVGDDGGGGCGENAYRLPAVRGSGYLCNCSEGFAGNPYLNGSGGCQDVNECKDPETSPCVNGARCNNKIPGYNCKCPFGSTGDGTKHGSGCRKIFQIVEAVLGTCVGIVVMLFCGLWFYFGLKKRALIKLKEKYFHQNGGLLLEQQLSTREGTNCARIFSAEELKQATCNYDNARILGTGAYGTVYKGVLEDGTTVAIKKSKVMDQSQIDQFINEVVILTQINHRNVVRLLGCCLETKVPMLVYEFISNGTLYKHIHDRGLNDPIPWRARLRIATETAEALAYLHSAASMVIFHRDVKSSNILLDDNYTAKMSDFGISRLLPLDQTQVPTLVQGTFGYLDPEYLQTNQLTAKSDVYSFGVVLAELLTGQKPVSFQRSREDSNLAMYFLSSLKCKDLKDFIERDVKREASVEQLSAVSELARKCLLLRGEKRPTMKEVAQELLIIAGIGSHGGDETEEESELPMNNRSSS</sequence>
<evidence type="ECO:0000313" key="25">
    <source>
        <dbReference type="RefSeq" id="XP_010928975.1"/>
    </source>
</evidence>
<evidence type="ECO:0000256" key="19">
    <source>
        <dbReference type="SAM" id="MobiDB-lite"/>
    </source>
</evidence>
<dbReference type="PROSITE" id="PS50011">
    <property type="entry name" value="PROTEIN_KINASE_DOM"/>
    <property type="match status" value="1"/>
</dbReference>
<evidence type="ECO:0000256" key="5">
    <source>
        <dbReference type="ARBA" id="ARBA00022679"/>
    </source>
</evidence>
<keyword evidence="6 20" id="KW-0812">Transmembrane</keyword>
<dbReference type="InterPro" id="IPR000152">
    <property type="entry name" value="EGF-type_Asp/Asn_hydroxyl_site"/>
</dbReference>
<evidence type="ECO:0000256" key="14">
    <source>
        <dbReference type="ARBA" id="ARBA00023157"/>
    </source>
</evidence>
<accession>A0A6I9RLR7</accession>
<gene>
    <name evidence="25" type="primary">LOC105050590</name>
</gene>
<dbReference type="CDD" id="cd00054">
    <property type="entry name" value="EGF_CA"/>
    <property type="match status" value="1"/>
</dbReference>
<evidence type="ECO:0000256" key="15">
    <source>
        <dbReference type="ARBA" id="ARBA00023180"/>
    </source>
</evidence>
<keyword evidence="13 20" id="KW-0472">Membrane</keyword>
<evidence type="ECO:0000256" key="6">
    <source>
        <dbReference type="ARBA" id="ARBA00022692"/>
    </source>
</evidence>
<dbReference type="InterPro" id="IPR045274">
    <property type="entry name" value="WAK-like"/>
</dbReference>
<dbReference type="RefSeq" id="XP_010928975.1">
    <property type="nucleotide sequence ID" value="XM_010930673.2"/>
</dbReference>
<keyword evidence="2" id="KW-0723">Serine/threonine-protein kinase</keyword>
<dbReference type="InterPro" id="IPR018097">
    <property type="entry name" value="EGF_Ca-bd_CS"/>
</dbReference>
<evidence type="ECO:0000256" key="8">
    <source>
        <dbReference type="ARBA" id="ARBA00022737"/>
    </source>
</evidence>
<dbReference type="InterPro" id="IPR001881">
    <property type="entry name" value="EGF-like_Ca-bd_dom"/>
</dbReference>
<evidence type="ECO:0000256" key="12">
    <source>
        <dbReference type="ARBA" id="ARBA00022989"/>
    </source>
</evidence>
<dbReference type="PROSITE" id="PS50026">
    <property type="entry name" value="EGF_3"/>
    <property type="match status" value="1"/>
</dbReference>
<evidence type="ECO:0000256" key="18">
    <source>
        <dbReference type="PROSITE-ProRule" id="PRU10141"/>
    </source>
</evidence>
<evidence type="ECO:0000256" key="21">
    <source>
        <dbReference type="SAM" id="SignalP"/>
    </source>
</evidence>
<dbReference type="GO" id="GO:0007166">
    <property type="term" value="P:cell surface receptor signaling pathway"/>
    <property type="evidence" value="ECO:0007669"/>
    <property type="project" value="InterPro"/>
</dbReference>
<feature type="signal peptide" evidence="21">
    <location>
        <begin position="1"/>
        <end position="24"/>
    </location>
</feature>
<dbReference type="PROSITE" id="PS00010">
    <property type="entry name" value="ASX_HYDROXYL"/>
    <property type="match status" value="1"/>
</dbReference>
<dbReference type="Gene3D" id="1.10.510.10">
    <property type="entry name" value="Transferase(Phosphotransferase) domain 1"/>
    <property type="match status" value="1"/>
</dbReference>
<keyword evidence="9 18" id="KW-0547">Nucleotide-binding</keyword>
<dbReference type="SMART" id="SM00179">
    <property type="entry name" value="EGF_CA"/>
    <property type="match status" value="1"/>
</dbReference>
<keyword evidence="7 21" id="KW-0732">Signal</keyword>
<dbReference type="SUPFAM" id="SSF57196">
    <property type="entry name" value="EGF/Laminin"/>
    <property type="match status" value="1"/>
</dbReference>
<dbReference type="FunFam" id="1.10.510.10:FF:000084">
    <property type="entry name" value="Wall-associated receptor kinase 2"/>
    <property type="match status" value="1"/>
</dbReference>
<evidence type="ECO:0000256" key="16">
    <source>
        <dbReference type="ARBA" id="ARBA00058961"/>
    </source>
</evidence>
<evidence type="ECO:0000256" key="3">
    <source>
        <dbReference type="ARBA" id="ARBA00022536"/>
    </source>
</evidence>
<evidence type="ECO:0000313" key="24">
    <source>
        <dbReference type="Proteomes" id="UP000504607"/>
    </source>
</evidence>
<protein>
    <submittedName>
        <fullName evidence="25">Wall-associated receptor kinase 2-like</fullName>
    </submittedName>
</protein>
<keyword evidence="15" id="KW-0325">Glycoprotein</keyword>
<keyword evidence="11 18" id="KW-0067">ATP-binding</keyword>
<dbReference type="InterPro" id="IPR011009">
    <property type="entry name" value="Kinase-like_dom_sf"/>
</dbReference>
<comment type="caution">
    <text evidence="17">Lacks conserved residue(s) required for the propagation of feature annotation.</text>
</comment>
<dbReference type="InterPro" id="IPR008271">
    <property type="entry name" value="Ser/Thr_kinase_AS"/>
</dbReference>
<dbReference type="PANTHER" id="PTHR27005:SF283">
    <property type="entry name" value="OS02G0633066 PROTEIN"/>
    <property type="match status" value="1"/>
</dbReference>
<dbReference type="GO" id="GO:0030247">
    <property type="term" value="F:polysaccharide binding"/>
    <property type="evidence" value="ECO:0007669"/>
    <property type="project" value="InterPro"/>
</dbReference>
<dbReference type="SMART" id="SM00220">
    <property type="entry name" value="S_TKc"/>
    <property type="match status" value="1"/>
</dbReference>
<evidence type="ECO:0000256" key="20">
    <source>
        <dbReference type="SAM" id="Phobius"/>
    </source>
</evidence>
<dbReference type="InterPro" id="IPR017441">
    <property type="entry name" value="Protein_kinase_ATP_BS"/>
</dbReference>
<feature type="region of interest" description="Disordered" evidence="19">
    <location>
        <begin position="679"/>
        <end position="699"/>
    </location>
</feature>
<dbReference type="Proteomes" id="UP000504607">
    <property type="component" value="Chromosome 8"/>
</dbReference>
<organism evidence="24 25">
    <name type="scientific">Elaeis guineensis var. tenera</name>
    <name type="common">Oil palm</name>
    <dbReference type="NCBI Taxonomy" id="51953"/>
    <lineage>
        <taxon>Eukaryota</taxon>
        <taxon>Viridiplantae</taxon>
        <taxon>Streptophyta</taxon>
        <taxon>Embryophyta</taxon>
        <taxon>Tracheophyta</taxon>
        <taxon>Spermatophyta</taxon>
        <taxon>Magnoliopsida</taxon>
        <taxon>Liliopsida</taxon>
        <taxon>Arecaceae</taxon>
        <taxon>Arecoideae</taxon>
        <taxon>Cocoseae</taxon>
        <taxon>Elaeidinae</taxon>
        <taxon>Elaeis</taxon>
    </lineage>
</organism>
<dbReference type="InParanoid" id="A0A6I9RLR7"/>
<dbReference type="Pfam" id="PF00069">
    <property type="entry name" value="Pkinase"/>
    <property type="match status" value="1"/>
</dbReference>
<keyword evidence="8" id="KW-0677">Repeat</keyword>
<dbReference type="FunFam" id="3.30.200.20:FF:000043">
    <property type="entry name" value="Wall-associated receptor kinase 2"/>
    <property type="match status" value="1"/>
</dbReference>
<keyword evidence="4" id="KW-0597">Phosphoprotein</keyword>
<dbReference type="Gene3D" id="2.10.25.10">
    <property type="entry name" value="Laminin"/>
    <property type="match status" value="1"/>
</dbReference>
<evidence type="ECO:0000256" key="17">
    <source>
        <dbReference type="PROSITE-ProRule" id="PRU00076"/>
    </source>
</evidence>
<evidence type="ECO:0000256" key="2">
    <source>
        <dbReference type="ARBA" id="ARBA00022527"/>
    </source>
</evidence>
<dbReference type="CDD" id="cd14066">
    <property type="entry name" value="STKc_IRAK"/>
    <property type="match status" value="1"/>
</dbReference>
<evidence type="ECO:0000259" key="22">
    <source>
        <dbReference type="PROSITE" id="PS50011"/>
    </source>
</evidence>
<keyword evidence="12 20" id="KW-1133">Transmembrane helix</keyword>
<keyword evidence="3 17" id="KW-0245">EGF-like domain</keyword>
<dbReference type="PROSITE" id="PS00108">
    <property type="entry name" value="PROTEIN_KINASE_ST"/>
    <property type="match status" value="1"/>
</dbReference>
<keyword evidence="5" id="KW-0808">Transferase</keyword>
<keyword evidence="10" id="KW-0418">Kinase</keyword>
<keyword evidence="14" id="KW-1015">Disulfide bond</keyword>
<dbReference type="InterPro" id="IPR025287">
    <property type="entry name" value="WAK_GUB"/>
</dbReference>
<feature type="binding site" evidence="18">
    <location>
        <position position="430"/>
    </location>
    <ligand>
        <name>ATP</name>
        <dbReference type="ChEBI" id="CHEBI:30616"/>
    </ligand>
</feature>
<evidence type="ECO:0000256" key="4">
    <source>
        <dbReference type="ARBA" id="ARBA00022553"/>
    </source>
</evidence>
<comment type="subcellular location">
    <subcellularLocation>
        <location evidence="1">Membrane</location>
        <topology evidence="1">Single-pass type I membrane protein</topology>
    </subcellularLocation>
</comment>
<evidence type="ECO:0000256" key="11">
    <source>
        <dbReference type="ARBA" id="ARBA00022840"/>
    </source>
</evidence>
<evidence type="ECO:0000256" key="10">
    <source>
        <dbReference type="ARBA" id="ARBA00022777"/>
    </source>
</evidence>
<dbReference type="PROSITE" id="PS01187">
    <property type="entry name" value="EGF_CA"/>
    <property type="match status" value="1"/>
</dbReference>
<comment type="function">
    <text evidence="16">Serine/threonine-protein kinase that may function as a signaling receptor of extracellular matrix component. Binding to pectin may have significance in the control of cell expansion, morphogenesis and development.</text>
</comment>
<name>A0A6I9RLR7_ELAGV</name>
<dbReference type="InterPro" id="IPR000719">
    <property type="entry name" value="Prot_kinase_dom"/>
</dbReference>
<dbReference type="SMART" id="SM00181">
    <property type="entry name" value="EGF"/>
    <property type="match status" value="2"/>
</dbReference>